<dbReference type="SUPFAM" id="SSF56436">
    <property type="entry name" value="C-type lectin-like"/>
    <property type="match status" value="1"/>
</dbReference>
<gene>
    <name evidence="8" type="ORF">PZE19_18485</name>
</gene>
<evidence type="ECO:0000313" key="9">
    <source>
        <dbReference type="Proteomes" id="UP001216907"/>
    </source>
</evidence>
<dbReference type="PROSITE" id="PS00107">
    <property type="entry name" value="PROTEIN_KINASE_ATP"/>
    <property type="match status" value="1"/>
</dbReference>
<dbReference type="InterPro" id="IPR000719">
    <property type="entry name" value="Prot_kinase_dom"/>
</dbReference>
<accession>A0ABT6FE70</accession>
<name>A0ABT6FE70_9BACT</name>
<dbReference type="CDD" id="cd14014">
    <property type="entry name" value="STKc_PknB_like"/>
    <property type="match status" value="1"/>
</dbReference>
<dbReference type="SMART" id="SM00220">
    <property type="entry name" value="S_TKc"/>
    <property type="match status" value="1"/>
</dbReference>
<dbReference type="InterPro" id="IPR008271">
    <property type="entry name" value="Ser/Thr_kinase_AS"/>
</dbReference>
<keyword evidence="4 5" id="KW-0067">ATP-binding</keyword>
<keyword evidence="2 5" id="KW-0547">Nucleotide-binding</keyword>
<dbReference type="EMBL" id="JARRAG010000002">
    <property type="protein sequence ID" value="MDG3005779.1"/>
    <property type="molecule type" value="Genomic_DNA"/>
</dbReference>
<keyword evidence="3 8" id="KW-0418">Kinase</keyword>
<dbReference type="PROSITE" id="PS00108">
    <property type="entry name" value="PROTEIN_KINASE_ST"/>
    <property type="match status" value="1"/>
</dbReference>
<dbReference type="Gene3D" id="3.30.200.20">
    <property type="entry name" value="Phosphorylase Kinase, domain 1"/>
    <property type="match status" value="1"/>
</dbReference>
<evidence type="ECO:0000256" key="1">
    <source>
        <dbReference type="ARBA" id="ARBA00022679"/>
    </source>
</evidence>
<feature type="region of interest" description="Disordered" evidence="6">
    <location>
        <begin position="1"/>
        <end position="69"/>
    </location>
</feature>
<feature type="region of interest" description="Disordered" evidence="6">
    <location>
        <begin position="386"/>
        <end position="405"/>
    </location>
</feature>
<evidence type="ECO:0000313" key="8">
    <source>
        <dbReference type="EMBL" id="MDG3005779.1"/>
    </source>
</evidence>
<dbReference type="Pfam" id="PF03781">
    <property type="entry name" value="FGE-sulfatase"/>
    <property type="match status" value="1"/>
</dbReference>
<dbReference type="RefSeq" id="WP_277862109.1">
    <property type="nucleotide sequence ID" value="NZ_JARRAG010000002.1"/>
</dbReference>
<dbReference type="InterPro" id="IPR005532">
    <property type="entry name" value="SUMF_dom"/>
</dbReference>
<keyword evidence="9" id="KW-1185">Reference proteome</keyword>
<dbReference type="Pfam" id="PF00069">
    <property type="entry name" value="Pkinase"/>
    <property type="match status" value="1"/>
</dbReference>
<sequence length="816" mass="88180">MHRGDEEEPTKNRTVAIFGSPDPDGDAPPPAPPAEESVAAPPGGTTQRGTPDLRSPQAGPTAESTGVVGIPPVIGPGSILLNKYRVVRMLGEGGMGSVWLVHHLGLDEPRALKVISEGIAGDPRARARFELEARILAKLKHPCAVAVHDTGIVGDTAYIEMEYVQGDGLRRLIHRGEPGRLPFILWVMRGMCDVLSLAHNRGIVHRDLKPENVMVVTDPETGAQGVKVLDFGIAKIIQAVGDAAQAVTMNTQGVLGTPAYSSPEQNGVDVVENTRTAIDHRSDVYSLGVMLYEMLTGELPFKGNWTQVLYQHAKTPPRPLREVAPDAAIPPAVEELVLRCLEKSPDLRPDSAAELYNALRAAVGERGLVDEETAADAAAITPRRAPLPLLTPHPHGTIEPSASRPQARPFRLTRLAAIPLAIAAAIPIALMVWGRPGGGGDGSKAESQAPPPTPTATGVSPEVVRFLKEEYVGRPYTPDPDVGVVELDARLRWPKAVTIGEGRDIRRLALQGRVYLPEGAAPDPSKGDEGALGLPRAVKVANGHAPIAFRLIEGGDFLMGEKDPKLQNEDNKPFHKVALSTYYLQETETTIAQFEDYRRRAGRGREGELDRYVTATGEVGYPKIEGAEDHPAVELPRSVAEEFARSLGARLPTEAQWEFAARSRGRRDPFVWADDAANPMEYANIGGLTQRLQPVRSWSEDRTLEGVFDMTGNVREWCRDVWAGYLDKPAAIDPVVNPASATEDPHFAIRGGSYATLPETARVSYRSDSSGQAYRAKNREKFADVGVRLVLEVVIAEKLEPDAATKTSPGDEGRAK</sequence>
<dbReference type="InterPro" id="IPR011009">
    <property type="entry name" value="Kinase-like_dom_sf"/>
</dbReference>
<evidence type="ECO:0000256" key="3">
    <source>
        <dbReference type="ARBA" id="ARBA00022777"/>
    </source>
</evidence>
<feature type="domain" description="Protein kinase" evidence="7">
    <location>
        <begin position="84"/>
        <end position="360"/>
    </location>
</feature>
<dbReference type="PROSITE" id="PS50011">
    <property type="entry name" value="PROTEIN_KINASE_DOM"/>
    <property type="match status" value="1"/>
</dbReference>
<proteinExistence type="predicted"/>
<protein>
    <submittedName>
        <fullName evidence="8">Bifunctional serine/threonine-protein kinase/formylglycine-generating enzyme family protein</fullName>
        <ecNumber evidence="8">2.7.11.1</ecNumber>
    </submittedName>
</protein>
<dbReference type="SUPFAM" id="SSF56112">
    <property type="entry name" value="Protein kinase-like (PK-like)"/>
    <property type="match status" value="1"/>
</dbReference>
<dbReference type="PANTHER" id="PTHR43289">
    <property type="entry name" value="MITOGEN-ACTIVATED PROTEIN KINASE KINASE KINASE 20-RELATED"/>
    <property type="match status" value="1"/>
</dbReference>
<dbReference type="InterPro" id="IPR042095">
    <property type="entry name" value="SUMF_sf"/>
</dbReference>
<feature type="compositionally biased region" description="Low complexity" evidence="6">
    <location>
        <begin position="34"/>
        <end position="44"/>
    </location>
</feature>
<dbReference type="InterPro" id="IPR016187">
    <property type="entry name" value="CTDL_fold"/>
</dbReference>
<dbReference type="Proteomes" id="UP001216907">
    <property type="component" value="Unassembled WGS sequence"/>
</dbReference>
<evidence type="ECO:0000256" key="5">
    <source>
        <dbReference type="PROSITE-ProRule" id="PRU10141"/>
    </source>
</evidence>
<feature type="region of interest" description="Disordered" evidence="6">
    <location>
        <begin position="438"/>
        <end position="459"/>
    </location>
</feature>
<keyword evidence="1 8" id="KW-0808">Transferase</keyword>
<evidence type="ECO:0000259" key="7">
    <source>
        <dbReference type="PROSITE" id="PS50011"/>
    </source>
</evidence>
<feature type="compositionally biased region" description="Low complexity" evidence="6">
    <location>
        <begin position="386"/>
        <end position="395"/>
    </location>
</feature>
<dbReference type="GO" id="GO:0004674">
    <property type="term" value="F:protein serine/threonine kinase activity"/>
    <property type="evidence" value="ECO:0007669"/>
    <property type="project" value="UniProtKB-EC"/>
</dbReference>
<comment type="caution">
    <text evidence="8">The sequence shown here is derived from an EMBL/GenBank/DDBJ whole genome shotgun (WGS) entry which is preliminary data.</text>
</comment>
<dbReference type="EC" id="2.7.11.1" evidence="8"/>
<evidence type="ECO:0000256" key="2">
    <source>
        <dbReference type="ARBA" id="ARBA00022741"/>
    </source>
</evidence>
<evidence type="ECO:0000256" key="6">
    <source>
        <dbReference type="SAM" id="MobiDB-lite"/>
    </source>
</evidence>
<evidence type="ECO:0000256" key="4">
    <source>
        <dbReference type="ARBA" id="ARBA00022840"/>
    </source>
</evidence>
<reference evidence="8 9" key="1">
    <citation type="submission" date="2023-03" db="EMBL/GenBank/DDBJ databases">
        <title>Paludisphaera mucosa sp. nov. a novel planctomycete from northern fen.</title>
        <authorList>
            <person name="Ivanova A."/>
        </authorList>
    </citation>
    <scope>NUCLEOTIDE SEQUENCE [LARGE SCALE GENOMIC DNA]</scope>
    <source>
        <strain evidence="8 9">Pla2</strain>
    </source>
</reference>
<dbReference type="PANTHER" id="PTHR43289:SF6">
    <property type="entry name" value="SERINE_THREONINE-PROTEIN KINASE NEKL-3"/>
    <property type="match status" value="1"/>
</dbReference>
<dbReference type="InterPro" id="IPR017441">
    <property type="entry name" value="Protein_kinase_ATP_BS"/>
</dbReference>
<organism evidence="8 9">
    <name type="scientific">Paludisphaera mucosa</name>
    <dbReference type="NCBI Taxonomy" id="3030827"/>
    <lineage>
        <taxon>Bacteria</taxon>
        <taxon>Pseudomonadati</taxon>
        <taxon>Planctomycetota</taxon>
        <taxon>Planctomycetia</taxon>
        <taxon>Isosphaerales</taxon>
        <taxon>Isosphaeraceae</taxon>
        <taxon>Paludisphaera</taxon>
    </lineage>
</organism>
<feature type="binding site" evidence="5">
    <location>
        <position position="113"/>
    </location>
    <ligand>
        <name>ATP</name>
        <dbReference type="ChEBI" id="CHEBI:30616"/>
    </ligand>
</feature>
<dbReference type="Gene3D" id="3.90.1580.10">
    <property type="entry name" value="paralog of FGE (formylglycine-generating enzyme)"/>
    <property type="match status" value="1"/>
</dbReference>
<dbReference type="Gene3D" id="1.10.510.10">
    <property type="entry name" value="Transferase(Phosphotransferase) domain 1"/>
    <property type="match status" value="1"/>
</dbReference>